<gene>
    <name evidence="2" type="ORF">COB20_07120</name>
</gene>
<feature type="chain" id="PRO_5012833821" evidence="1">
    <location>
        <begin position="32"/>
        <end position="134"/>
    </location>
</feature>
<feature type="signal peptide" evidence="1">
    <location>
        <begin position="1"/>
        <end position="31"/>
    </location>
</feature>
<evidence type="ECO:0000313" key="2">
    <source>
        <dbReference type="EMBL" id="PCI77821.1"/>
    </source>
</evidence>
<dbReference type="Proteomes" id="UP000218767">
    <property type="component" value="Unassembled WGS sequence"/>
</dbReference>
<comment type="caution">
    <text evidence="2">The sequence shown here is derived from an EMBL/GenBank/DDBJ whole genome shotgun (WGS) entry which is preliminary data.</text>
</comment>
<reference evidence="3" key="1">
    <citation type="submission" date="2017-08" db="EMBL/GenBank/DDBJ databases">
        <title>A dynamic microbial community with high functional redundancy inhabits the cold, oxic subseafloor aquifer.</title>
        <authorList>
            <person name="Tully B.J."/>
            <person name="Wheat C.G."/>
            <person name="Glazer B.T."/>
            <person name="Huber J.A."/>
        </authorList>
    </citation>
    <scope>NUCLEOTIDE SEQUENCE [LARGE SCALE GENOMIC DNA]</scope>
</reference>
<organism evidence="2 3">
    <name type="scientific">SAR86 cluster bacterium</name>
    <dbReference type="NCBI Taxonomy" id="2030880"/>
    <lineage>
        <taxon>Bacteria</taxon>
        <taxon>Pseudomonadati</taxon>
        <taxon>Pseudomonadota</taxon>
        <taxon>Gammaproteobacteria</taxon>
        <taxon>SAR86 cluster</taxon>
    </lineage>
</organism>
<proteinExistence type="predicted"/>
<protein>
    <submittedName>
        <fullName evidence="2">Uncharacterized protein</fullName>
    </submittedName>
</protein>
<name>A0A2A4X686_9GAMM</name>
<dbReference type="AlphaFoldDB" id="A0A2A4X686"/>
<accession>A0A2A4X686</accession>
<dbReference type="EMBL" id="NVUL01000042">
    <property type="protein sequence ID" value="PCI77821.1"/>
    <property type="molecule type" value="Genomic_DNA"/>
</dbReference>
<evidence type="ECO:0000256" key="1">
    <source>
        <dbReference type="SAM" id="SignalP"/>
    </source>
</evidence>
<sequence>MKIYNLLNMGIKTLLATAVGGLALAGCEASADTKNKPEATQVASMRVIDQAKTQADCLKLGLETNEKIMVCMRDVTARESAVRQAEIAAKTDQRAGNAETIAGQEQEAEQLDTTIKVLSEVRDEAFEKADDPSR</sequence>
<evidence type="ECO:0000313" key="3">
    <source>
        <dbReference type="Proteomes" id="UP000218767"/>
    </source>
</evidence>
<keyword evidence="1" id="KW-0732">Signal</keyword>
<dbReference type="PROSITE" id="PS51257">
    <property type="entry name" value="PROKAR_LIPOPROTEIN"/>
    <property type="match status" value="1"/>
</dbReference>